<name>A0A8J9VY02_9NEOP</name>
<dbReference type="OrthoDB" id="8120565at2759"/>
<evidence type="ECO:0000313" key="8">
    <source>
        <dbReference type="Proteomes" id="UP000838878"/>
    </source>
</evidence>
<dbReference type="PROSITE" id="PS50850">
    <property type="entry name" value="MFS"/>
    <property type="match status" value="1"/>
</dbReference>
<feature type="transmembrane region" description="Helical" evidence="5">
    <location>
        <begin position="108"/>
        <end position="131"/>
    </location>
</feature>
<accession>A0A8J9VY02</accession>
<dbReference type="Proteomes" id="UP000838878">
    <property type="component" value="Chromosome 2"/>
</dbReference>
<dbReference type="AlphaFoldDB" id="A0A8J9VY02"/>
<evidence type="ECO:0000256" key="4">
    <source>
        <dbReference type="ARBA" id="ARBA00023136"/>
    </source>
</evidence>
<feature type="transmembrane region" description="Helical" evidence="5">
    <location>
        <begin position="12"/>
        <end position="30"/>
    </location>
</feature>
<keyword evidence="4 5" id="KW-0472">Membrane</keyword>
<keyword evidence="3 5" id="KW-1133">Transmembrane helix</keyword>
<keyword evidence="8" id="KW-1185">Reference proteome</keyword>
<evidence type="ECO:0000256" key="5">
    <source>
        <dbReference type="SAM" id="Phobius"/>
    </source>
</evidence>
<dbReference type="InterPro" id="IPR005828">
    <property type="entry name" value="MFS_sugar_transport-like"/>
</dbReference>
<feature type="transmembrane region" description="Helical" evidence="5">
    <location>
        <begin position="57"/>
        <end position="77"/>
    </location>
</feature>
<dbReference type="InterPro" id="IPR050549">
    <property type="entry name" value="MFS_Trehalose_Transporter"/>
</dbReference>
<dbReference type="Pfam" id="PF00083">
    <property type="entry name" value="Sugar_tr"/>
    <property type="match status" value="1"/>
</dbReference>
<keyword evidence="2 5" id="KW-0812">Transmembrane</keyword>
<dbReference type="InterPro" id="IPR020846">
    <property type="entry name" value="MFS_dom"/>
</dbReference>
<evidence type="ECO:0000256" key="3">
    <source>
        <dbReference type="ARBA" id="ARBA00022989"/>
    </source>
</evidence>
<reference evidence="7" key="1">
    <citation type="submission" date="2021-12" db="EMBL/GenBank/DDBJ databases">
        <authorList>
            <person name="Martin H S."/>
        </authorList>
    </citation>
    <scope>NUCLEOTIDE SEQUENCE</scope>
</reference>
<evidence type="ECO:0000313" key="7">
    <source>
        <dbReference type="EMBL" id="CAH0721257.1"/>
    </source>
</evidence>
<feature type="transmembrane region" description="Helical" evidence="5">
    <location>
        <begin position="171"/>
        <end position="188"/>
    </location>
</feature>
<dbReference type="GO" id="GO:0022857">
    <property type="term" value="F:transmembrane transporter activity"/>
    <property type="evidence" value="ECO:0007669"/>
    <property type="project" value="InterPro"/>
</dbReference>
<sequence length="331" mass="36396">MNLLSPLIRQYALVVTVNLAILTSGMSIAWPSPSLVKLQNPIDTPLSRPITVEEGSWIVSSGYLLASVTCVFGGMFIDTIGRKNCILLVTIPKFFMAIFLIFANEVWMFILCRAVMNVIDSFLLIVVPIYVSEIASKDHRGALGTILQLFSSIGTLFSLSVGPFLPYSTFSIVYAGVLAVATVPLLFLPETPFHMYSKGRLVEAMRILKRIRNTDVQAKQELEDYVIFSDEKKKKLDKSALFKNKTFLKALSLSILLSVGTQAIGINCVNFYLQTIMEASNTSLPSEVGSVIVGAIQILACVGTTLIMNLFRRRTILLSSLIGFFIGMVSA</sequence>
<dbReference type="EMBL" id="OV170222">
    <property type="protein sequence ID" value="CAH0721257.1"/>
    <property type="molecule type" value="Genomic_DNA"/>
</dbReference>
<proteinExistence type="predicted"/>
<feature type="non-terminal residue" evidence="7">
    <location>
        <position position="331"/>
    </location>
</feature>
<comment type="subcellular location">
    <subcellularLocation>
        <location evidence="1">Membrane</location>
        <topology evidence="1">Multi-pass membrane protein</topology>
    </subcellularLocation>
</comment>
<feature type="transmembrane region" description="Helical" evidence="5">
    <location>
        <begin position="84"/>
        <end position="102"/>
    </location>
</feature>
<gene>
    <name evidence="7" type="ORF">BINO364_LOCUS7376</name>
</gene>
<dbReference type="SUPFAM" id="SSF103473">
    <property type="entry name" value="MFS general substrate transporter"/>
    <property type="match status" value="1"/>
</dbReference>
<dbReference type="PANTHER" id="PTHR48021:SF1">
    <property type="entry name" value="GH07001P-RELATED"/>
    <property type="match status" value="1"/>
</dbReference>
<feature type="domain" description="Major facilitator superfamily (MFS) profile" evidence="6">
    <location>
        <begin position="13"/>
        <end position="331"/>
    </location>
</feature>
<feature type="transmembrane region" description="Helical" evidence="5">
    <location>
        <begin position="288"/>
        <end position="311"/>
    </location>
</feature>
<evidence type="ECO:0000259" key="6">
    <source>
        <dbReference type="PROSITE" id="PS50850"/>
    </source>
</evidence>
<dbReference type="PANTHER" id="PTHR48021">
    <property type="match status" value="1"/>
</dbReference>
<dbReference type="GO" id="GO:0016020">
    <property type="term" value="C:membrane"/>
    <property type="evidence" value="ECO:0007669"/>
    <property type="project" value="UniProtKB-SubCell"/>
</dbReference>
<feature type="transmembrane region" description="Helical" evidence="5">
    <location>
        <begin position="250"/>
        <end position="273"/>
    </location>
</feature>
<feature type="transmembrane region" description="Helical" evidence="5">
    <location>
        <begin position="143"/>
        <end position="165"/>
    </location>
</feature>
<dbReference type="Gene3D" id="1.20.1250.20">
    <property type="entry name" value="MFS general substrate transporter like domains"/>
    <property type="match status" value="1"/>
</dbReference>
<dbReference type="InterPro" id="IPR036259">
    <property type="entry name" value="MFS_trans_sf"/>
</dbReference>
<protein>
    <recommendedName>
        <fullName evidence="6">Major facilitator superfamily (MFS) profile domain-containing protein</fullName>
    </recommendedName>
</protein>
<evidence type="ECO:0000256" key="1">
    <source>
        <dbReference type="ARBA" id="ARBA00004141"/>
    </source>
</evidence>
<organism evidence="7 8">
    <name type="scientific">Brenthis ino</name>
    <name type="common">lesser marbled fritillary</name>
    <dbReference type="NCBI Taxonomy" id="405034"/>
    <lineage>
        <taxon>Eukaryota</taxon>
        <taxon>Metazoa</taxon>
        <taxon>Ecdysozoa</taxon>
        <taxon>Arthropoda</taxon>
        <taxon>Hexapoda</taxon>
        <taxon>Insecta</taxon>
        <taxon>Pterygota</taxon>
        <taxon>Neoptera</taxon>
        <taxon>Endopterygota</taxon>
        <taxon>Lepidoptera</taxon>
        <taxon>Glossata</taxon>
        <taxon>Ditrysia</taxon>
        <taxon>Papilionoidea</taxon>
        <taxon>Nymphalidae</taxon>
        <taxon>Heliconiinae</taxon>
        <taxon>Argynnini</taxon>
        <taxon>Brenthis</taxon>
    </lineage>
</organism>
<evidence type="ECO:0000256" key="2">
    <source>
        <dbReference type="ARBA" id="ARBA00022692"/>
    </source>
</evidence>